<feature type="domain" description="Methyl-accepting transducer" evidence="5">
    <location>
        <begin position="392"/>
        <end position="628"/>
    </location>
</feature>
<organism evidence="7 8">
    <name type="scientific">Neptuniibacter pectenicola</name>
    <dbReference type="NCBI Taxonomy" id="1806669"/>
    <lineage>
        <taxon>Bacteria</taxon>
        <taxon>Pseudomonadati</taxon>
        <taxon>Pseudomonadota</taxon>
        <taxon>Gammaproteobacteria</taxon>
        <taxon>Oceanospirillales</taxon>
        <taxon>Oceanospirillaceae</taxon>
        <taxon>Neptuniibacter</taxon>
    </lineage>
</organism>
<dbReference type="InterPro" id="IPR004090">
    <property type="entry name" value="Chemotax_Me-accpt_rcpt"/>
</dbReference>
<dbReference type="Gene3D" id="1.10.287.950">
    <property type="entry name" value="Methyl-accepting chemotaxis protein"/>
    <property type="match status" value="1"/>
</dbReference>
<dbReference type="Pfam" id="PF00672">
    <property type="entry name" value="HAMP"/>
    <property type="match status" value="1"/>
</dbReference>
<dbReference type="PANTHER" id="PTHR32089:SF120">
    <property type="entry name" value="METHYL-ACCEPTING CHEMOTAXIS PROTEIN TLPQ"/>
    <property type="match status" value="1"/>
</dbReference>
<dbReference type="Pfam" id="PF00015">
    <property type="entry name" value="MCPsignal"/>
    <property type="match status" value="1"/>
</dbReference>
<name>A0ABU9TVA3_9GAMM</name>
<evidence type="ECO:0000256" key="4">
    <source>
        <dbReference type="PROSITE-ProRule" id="PRU00284"/>
    </source>
</evidence>
<reference evidence="7 8" key="1">
    <citation type="submission" date="2024-03" db="EMBL/GenBank/DDBJ databases">
        <title>Community enrichment and isolation of bacterial strains for fucoidan degradation.</title>
        <authorList>
            <person name="Sichert A."/>
        </authorList>
    </citation>
    <scope>NUCLEOTIDE SEQUENCE [LARGE SCALE GENOMIC DNA]</scope>
    <source>
        <strain evidence="7 8">AS76</strain>
    </source>
</reference>
<dbReference type="PANTHER" id="PTHR32089">
    <property type="entry name" value="METHYL-ACCEPTING CHEMOTAXIS PROTEIN MCPB"/>
    <property type="match status" value="1"/>
</dbReference>
<protein>
    <submittedName>
        <fullName evidence="7">Methyl-accepting chemotaxis protein</fullName>
    </submittedName>
</protein>
<dbReference type="PRINTS" id="PR00260">
    <property type="entry name" value="CHEMTRNSDUCR"/>
</dbReference>
<dbReference type="InterPro" id="IPR003660">
    <property type="entry name" value="HAMP_dom"/>
</dbReference>
<evidence type="ECO:0000256" key="1">
    <source>
        <dbReference type="ARBA" id="ARBA00004370"/>
    </source>
</evidence>
<dbReference type="Proteomes" id="UP001449225">
    <property type="component" value="Unassembled WGS sequence"/>
</dbReference>
<accession>A0ABU9TVA3</accession>
<dbReference type="SMART" id="SM00283">
    <property type="entry name" value="MA"/>
    <property type="match status" value="1"/>
</dbReference>
<dbReference type="EMBL" id="JBBMRA010000017">
    <property type="protein sequence ID" value="MEM5537643.1"/>
    <property type="molecule type" value="Genomic_DNA"/>
</dbReference>
<keyword evidence="2 4" id="KW-0807">Transducer</keyword>
<evidence type="ECO:0000313" key="7">
    <source>
        <dbReference type="EMBL" id="MEM5537643.1"/>
    </source>
</evidence>
<gene>
    <name evidence="7" type="ORF">WNY58_14735</name>
</gene>
<sequence>MNRFKQMSISLRITVGYMVMMCLLAMLGFSSVFNISKLASALQFVSGPALQAASGGSDTAFNLQREMLKAQQIFLKQVVPQTGLAEIEELHKEGLRAFAQVSQSGLVDNALLDHSITQMEAYKALSDQSLASYILIEQKRSNLASLTDLVLEHVTVTQEDTMIMIDDHYNDRLATERYRDLELVLSEIKTLVLSRNYVLQQFFNGVEVDTQQKVMVEQYRLLQPTYERSLVMLKNLALMEQANNIETSLGTLLKQYDEVVSAHLEFKKVQESAFNKAQLLLINLSKIKQQGEQKIRDNTYSVVTLVEQAKGFILTVVSTGLLVGIIAMWLSYRTVIKPIDTIANNLEQIGGGDGNLNVKLHEKGAKELSKLSIGFNVFVNKIRHTVVGVSKAVKNLSHQTDKLAAVSSATRIIITEQAGDTERVVKAIDQLALSTEDIAKSAAHAADAAKDADEFSESGKYEVHTMIQAIRSQVEQLSSTSQVMEKLSKDSKRIGDVLSVINDIAEQTNLLALNAAIEAARAGEKGRGFAVVADEVRTLASNTQKATTTINDVIKELHGATKEAETSVENALKIAKSGVTQAEKADNILRLITDAIGTINGVNMQVATATQQQVNITQSIKENIYSVSYKASVTSQSFDQINESIDVIISVVDGLEKGVHQFKLT</sequence>
<dbReference type="SUPFAM" id="SSF58104">
    <property type="entry name" value="Methyl-accepting chemotaxis protein (MCP) signaling domain"/>
    <property type="match status" value="1"/>
</dbReference>
<evidence type="ECO:0000259" key="5">
    <source>
        <dbReference type="PROSITE" id="PS50111"/>
    </source>
</evidence>
<dbReference type="CDD" id="cd11386">
    <property type="entry name" value="MCP_signal"/>
    <property type="match status" value="1"/>
</dbReference>
<dbReference type="PROSITE" id="PS50111">
    <property type="entry name" value="CHEMOTAXIS_TRANSDUC_2"/>
    <property type="match status" value="1"/>
</dbReference>
<comment type="similarity">
    <text evidence="3">Belongs to the methyl-accepting chemotaxis (MCP) protein family.</text>
</comment>
<dbReference type="PROSITE" id="PS50885">
    <property type="entry name" value="HAMP"/>
    <property type="match status" value="1"/>
</dbReference>
<dbReference type="SMART" id="SM00304">
    <property type="entry name" value="HAMP"/>
    <property type="match status" value="2"/>
</dbReference>
<evidence type="ECO:0000256" key="3">
    <source>
        <dbReference type="ARBA" id="ARBA00029447"/>
    </source>
</evidence>
<evidence type="ECO:0000256" key="2">
    <source>
        <dbReference type="ARBA" id="ARBA00023224"/>
    </source>
</evidence>
<feature type="domain" description="HAMP" evidence="6">
    <location>
        <begin position="333"/>
        <end position="387"/>
    </location>
</feature>
<comment type="subcellular location">
    <subcellularLocation>
        <location evidence="1">Membrane</location>
    </subcellularLocation>
</comment>
<proteinExistence type="inferred from homology"/>
<dbReference type="RefSeq" id="WP_342854915.1">
    <property type="nucleotide sequence ID" value="NZ_JBBMRA010000017.1"/>
</dbReference>
<comment type="caution">
    <text evidence="7">The sequence shown here is derived from an EMBL/GenBank/DDBJ whole genome shotgun (WGS) entry which is preliminary data.</text>
</comment>
<keyword evidence="8" id="KW-1185">Reference proteome</keyword>
<evidence type="ECO:0000259" key="6">
    <source>
        <dbReference type="PROSITE" id="PS50885"/>
    </source>
</evidence>
<evidence type="ECO:0000313" key="8">
    <source>
        <dbReference type="Proteomes" id="UP001449225"/>
    </source>
</evidence>
<dbReference type="InterPro" id="IPR004089">
    <property type="entry name" value="MCPsignal_dom"/>
</dbReference>